<organism evidence="1 2">
    <name type="scientific">Simkania negevensis (strain ATCC VR-1471 / DSM 27360 / Z)</name>
    <dbReference type="NCBI Taxonomy" id="331113"/>
    <lineage>
        <taxon>Bacteria</taxon>
        <taxon>Pseudomonadati</taxon>
        <taxon>Chlamydiota</taxon>
        <taxon>Chlamydiia</taxon>
        <taxon>Parachlamydiales</taxon>
        <taxon>Simkaniaceae</taxon>
        <taxon>Simkania</taxon>
    </lineage>
</organism>
<accession>F8L4T4</accession>
<sequence>MRKVLLILIFLLVIIAGAGYFAYDNAATILAKIISHKTHVAVTIDSIGFKKDEFTIHDFQMANPKGTRLPTALRVQTTDIKAPYKHYFKDPIEINEIHLDNVYVNIQIYDKDQTKGNWQTIMGNIAHDNKSPLSVEREAIIRRLLLTNIRIDLILSDGKLHQLSPIERLEFRDVTSEKGIPTQEIAEIIVQKMMQQIFLQQGLKNIIEAPVNVIKGFFPFFGHILDDDD</sequence>
<evidence type="ECO:0000313" key="1">
    <source>
        <dbReference type="EMBL" id="CCB88661.1"/>
    </source>
</evidence>
<dbReference type="KEGG" id="sng:SNE_A07840"/>
<gene>
    <name evidence="1" type="ordered locus">SNE_A07840</name>
</gene>
<dbReference type="AlphaFoldDB" id="F8L4T4"/>
<reference evidence="1 2" key="2">
    <citation type="journal article" date="2011" name="Mol. Biol. Evol.">
        <title>Unity in variety--the pan-genome of the Chlamydiae.</title>
        <authorList>
            <person name="Collingro A."/>
            <person name="Tischler P."/>
            <person name="Weinmaier T."/>
            <person name="Penz T."/>
            <person name="Heinz E."/>
            <person name="Brunham R.C."/>
            <person name="Read T.D."/>
            <person name="Bavoil P.M."/>
            <person name="Sachse K."/>
            <person name="Kahane S."/>
            <person name="Friedman M.G."/>
            <person name="Rattei T."/>
            <person name="Myers G.S."/>
            <person name="Horn M."/>
        </authorList>
    </citation>
    <scope>NUCLEOTIDE SEQUENCE [LARGE SCALE GENOMIC DNA]</scope>
    <source>
        <strain evidence="2">ATCC VR-1471 / Z</strain>
    </source>
</reference>
<dbReference type="RefSeq" id="WP_013943128.1">
    <property type="nucleotide sequence ID" value="NC_015713.1"/>
</dbReference>
<protein>
    <submittedName>
        <fullName evidence="1">Uncharacterized protein</fullName>
    </submittedName>
</protein>
<keyword evidence="2" id="KW-1185">Reference proteome</keyword>
<dbReference type="STRING" id="331113.SNE_A07840"/>
<dbReference type="HOGENOM" id="CLU_1209138_0_0_0"/>
<proteinExistence type="predicted"/>
<name>F8L4T4_SIMNZ</name>
<evidence type="ECO:0000313" key="2">
    <source>
        <dbReference type="Proteomes" id="UP000000496"/>
    </source>
</evidence>
<dbReference type="EMBL" id="FR872582">
    <property type="protein sequence ID" value="CCB88661.1"/>
    <property type="molecule type" value="Genomic_DNA"/>
</dbReference>
<dbReference type="Proteomes" id="UP000000496">
    <property type="component" value="Chromosome gsn.131"/>
</dbReference>
<reference key="1">
    <citation type="journal article" date="2011" name="Mol. Biol. Evol.">
        <title>Unity in variety -- the pan-genome of the Chlamydiae.</title>
        <authorList>
            <person name="Collingro A."/>
            <person name="Tischler P."/>
            <person name="Weinmaier T."/>
            <person name="Penz T."/>
            <person name="Heinz E."/>
            <person name="Brunham R.C."/>
            <person name="Read T.D."/>
            <person name="Bavoil P.M."/>
            <person name="Sachse K."/>
            <person name="Kahane S."/>
            <person name="Friedman M.G."/>
            <person name="Rattei T."/>
            <person name="Myers G.S.A."/>
            <person name="Horn M."/>
        </authorList>
    </citation>
    <scope>NUCLEOTIDE SEQUENCE</scope>
    <source>
        <strain>Z</strain>
    </source>
</reference>